<dbReference type="EMBL" id="JAMSHJ010000006">
    <property type="protein sequence ID" value="KAI5398629.1"/>
    <property type="molecule type" value="Genomic_DNA"/>
</dbReference>
<dbReference type="Proteomes" id="UP001058974">
    <property type="component" value="Chromosome 6"/>
</dbReference>
<dbReference type="Gramene" id="PSAT_LOCUS27315_t1">
    <property type="protein sequence ID" value="CAL5208650.1"/>
    <property type="gene ID" value="PSAT_LOCUS27315"/>
</dbReference>
<dbReference type="FunFam" id="1.25.40.10:FF:000921">
    <property type="entry name" value="Pentatricopeptide repeat-containing protein At5g48910"/>
    <property type="match status" value="1"/>
</dbReference>
<feature type="repeat" description="PPR" evidence="2">
    <location>
        <begin position="204"/>
        <end position="238"/>
    </location>
</feature>
<organism evidence="3 4">
    <name type="scientific">Pisum sativum</name>
    <name type="common">Garden pea</name>
    <name type="synonym">Lathyrus oleraceus</name>
    <dbReference type="NCBI Taxonomy" id="3888"/>
    <lineage>
        <taxon>Eukaryota</taxon>
        <taxon>Viridiplantae</taxon>
        <taxon>Streptophyta</taxon>
        <taxon>Embryophyta</taxon>
        <taxon>Tracheophyta</taxon>
        <taxon>Spermatophyta</taxon>
        <taxon>Magnoliopsida</taxon>
        <taxon>eudicotyledons</taxon>
        <taxon>Gunneridae</taxon>
        <taxon>Pentapetalae</taxon>
        <taxon>rosids</taxon>
        <taxon>fabids</taxon>
        <taxon>Fabales</taxon>
        <taxon>Fabaceae</taxon>
        <taxon>Papilionoideae</taxon>
        <taxon>50 kb inversion clade</taxon>
        <taxon>NPAAA clade</taxon>
        <taxon>Hologalegina</taxon>
        <taxon>IRL clade</taxon>
        <taxon>Fabeae</taxon>
        <taxon>Lathyrus</taxon>
    </lineage>
</organism>
<dbReference type="InterPro" id="IPR046848">
    <property type="entry name" value="E_motif"/>
</dbReference>
<protein>
    <recommendedName>
        <fullName evidence="5">Pentatricopeptide repeat-containing protein</fullName>
    </recommendedName>
</protein>
<dbReference type="GO" id="GO:0009451">
    <property type="term" value="P:RNA modification"/>
    <property type="evidence" value="ECO:0007669"/>
    <property type="project" value="InterPro"/>
</dbReference>
<keyword evidence="1" id="KW-0677">Repeat</keyword>
<dbReference type="InterPro" id="IPR011990">
    <property type="entry name" value="TPR-like_helical_dom_sf"/>
</dbReference>
<keyword evidence="4" id="KW-1185">Reference proteome</keyword>
<evidence type="ECO:0000313" key="4">
    <source>
        <dbReference type="Proteomes" id="UP001058974"/>
    </source>
</evidence>
<dbReference type="Gramene" id="Psat06G0412100-T1">
    <property type="protein sequence ID" value="KAI5398629.1"/>
    <property type="gene ID" value="KIW84_064121"/>
</dbReference>
<evidence type="ECO:0008006" key="5">
    <source>
        <dbReference type="Google" id="ProtNLM"/>
    </source>
</evidence>
<proteinExistence type="predicted"/>
<dbReference type="GO" id="GO:0003723">
    <property type="term" value="F:RNA binding"/>
    <property type="evidence" value="ECO:0007669"/>
    <property type="project" value="InterPro"/>
</dbReference>
<dbReference type="SUPFAM" id="SSF48452">
    <property type="entry name" value="TPR-like"/>
    <property type="match status" value="1"/>
</dbReference>
<name>A0A9D4WBW2_PEA</name>
<accession>A0A9D4WBW2</accession>
<feature type="repeat" description="PPR" evidence="2">
    <location>
        <begin position="306"/>
        <end position="340"/>
    </location>
</feature>
<dbReference type="FunFam" id="1.25.40.10:FF:000242">
    <property type="entry name" value="Pentatricopeptide repeat-containing protein"/>
    <property type="match status" value="1"/>
</dbReference>
<dbReference type="Pfam" id="PF13041">
    <property type="entry name" value="PPR_2"/>
    <property type="match status" value="2"/>
</dbReference>
<evidence type="ECO:0000256" key="2">
    <source>
        <dbReference type="PROSITE-ProRule" id="PRU00708"/>
    </source>
</evidence>
<dbReference type="Pfam" id="PF20431">
    <property type="entry name" value="E_motif"/>
    <property type="match status" value="1"/>
</dbReference>
<dbReference type="AlphaFoldDB" id="A0A9D4WBW2"/>
<sequence length="485" mass="54146">MNKGLQKIERKILHLLHNTKTQTHLPQIHAHFLRHGLHQSNQILSHFVTVCASLQQTPYATLIFNRTHNPNILLFNSIIKAHSSSPPFHHSFHFFSLMKTTHTISPDNFTFPPLLKATSNLRHYKLGQSLHAHVTSLGFYPHSPVQIGLLELYSTCGKMEDANKVFDEMPHRDVVVWNLMIHGFCKFGNLEMGLKLFKEMNQRSVVSWNLMISCLAQSEKDEKALELFCQMLEQGFEPDDATLVTVLPVCARLGNVDVGKWIHSYADEKGLLREVISVGNSLVDFYCKCGNLEAAWNVFNAITNKNVVSWNAMISGLAYNGKGELGVDLFEEMVKEGVTPSDSTFVGVLACCVHAGLVDKGRELFNSMTAKFKLSPKLEHYGCVVDLLGRCGHVKEAYNLIRTMPLMPNAALWGALLSACRSYGDREVAEIAAKELVHLEPKNSGNYVLLSNVYAEEGNWDEVEKVRVSMRGGGIKKVPGQSATG</sequence>
<evidence type="ECO:0000256" key="1">
    <source>
        <dbReference type="ARBA" id="ARBA00022737"/>
    </source>
</evidence>
<dbReference type="Gene3D" id="1.25.40.10">
    <property type="entry name" value="Tetratricopeptide repeat domain"/>
    <property type="match status" value="2"/>
</dbReference>
<dbReference type="InterPro" id="IPR002885">
    <property type="entry name" value="PPR_rpt"/>
</dbReference>
<comment type="caution">
    <text evidence="3">The sequence shown here is derived from an EMBL/GenBank/DDBJ whole genome shotgun (WGS) entry which is preliminary data.</text>
</comment>
<reference evidence="3 4" key="1">
    <citation type="journal article" date="2022" name="Nat. Genet.">
        <title>Improved pea reference genome and pan-genome highlight genomic features and evolutionary characteristics.</title>
        <authorList>
            <person name="Yang T."/>
            <person name="Liu R."/>
            <person name="Luo Y."/>
            <person name="Hu S."/>
            <person name="Wang D."/>
            <person name="Wang C."/>
            <person name="Pandey M.K."/>
            <person name="Ge S."/>
            <person name="Xu Q."/>
            <person name="Li N."/>
            <person name="Li G."/>
            <person name="Huang Y."/>
            <person name="Saxena R.K."/>
            <person name="Ji Y."/>
            <person name="Li M."/>
            <person name="Yan X."/>
            <person name="He Y."/>
            <person name="Liu Y."/>
            <person name="Wang X."/>
            <person name="Xiang C."/>
            <person name="Varshney R.K."/>
            <person name="Ding H."/>
            <person name="Gao S."/>
            <person name="Zong X."/>
        </authorList>
    </citation>
    <scope>NUCLEOTIDE SEQUENCE [LARGE SCALE GENOMIC DNA]</scope>
    <source>
        <strain evidence="3 4">cv. Zhongwan 6</strain>
    </source>
</reference>
<dbReference type="OrthoDB" id="185373at2759"/>
<gene>
    <name evidence="3" type="ORF">KIW84_064121</name>
</gene>
<dbReference type="PANTHER" id="PTHR47926:SF540">
    <property type="entry name" value="PENTATRICOPEPTIDE REPEAT-CONTAINING PROTEIN"/>
    <property type="match status" value="1"/>
</dbReference>
<dbReference type="NCBIfam" id="TIGR00756">
    <property type="entry name" value="PPR"/>
    <property type="match status" value="4"/>
</dbReference>
<dbReference type="InterPro" id="IPR046960">
    <property type="entry name" value="PPR_At4g14850-like_plant"/>
</dbReference>
<dbReference type="PANTHER" id="PTHR47926">
    <property type="entry name" value="PENTATRICOPEPTIDE REPEAT-CONTAINING PROTEIN"/>
    <property type="match status" value="1"/>
</dbReference>
<evidence type="ECO:0000313" key="3">
    <source>
        <dbReference type="EMBL" id="KAI5398629.1"/>
    </source>
</evidence>
<dbReference type="Pfam" id="PF01535">
    <property type="entry name" value="PPR"/>
    <property type="match status" value="3"/>
</dbReference>
<dbReference type="PROSITE" id="PS51375">
    <property type="entry name" value="PPR"/>
    <property type="match status" value="3"/>
</dbReference>
<dbReference type="Gramene" id="Psat0s3089g0120.1">
    <property type="protein sequence ID" value="Psat0s3089g0120.1.cds1"/>
    <property type="gene ID" value="Psat0s3089g0120"/>
</dbReference>
<feature type="repeat" description="PPR" evidence="2">
    <location>
        <begin position="173"/>
        <end position="203"/>
    </location>
</feature>